<evidence type="ECO:0000313" key="8">
    <source>
        <dbReference type="Proteomes" id="UP001175000"/>
    </source>
</evidence>
<dbReference type="SUPFAM" id="SSF48403">
    <property type="entry name" value="Ankyrin repeat"/>
    <property type="match status" value="1"/>
</dbReference>
<evidence type="ECO:0000259" key="5">
    <source>
        <dbReference type="Pfam" id="PF22939"/>
    </source>
</evidence>
<dbReference type="AlphaFoldDB" id="A0AA40C316"/>
<keyword evidence="1" id="KW-0677">Repeat</keyword>
<evidence type="ECO:0000256" key="1">
    <source>
        <dbReference type="ARBA" id="ARBA00022737"/>
    </source>
</evidence>
<feature type="domain" description="NWD NACHT-NTPase N-terminal" evidence="4">
    <location>
        <begin position="110"/>
        <end position="330"/>
    </location>
</feature>
<accession>A0AA40C316</accession>
<dbReference type="Pfam" id="PF24883">
    <property type="entry name" value="NPHP3_N"/>
    <property type="match status" value="1"/>
</dbReference>
<evidence type="ECO:0000256" key="3">
    <source>
        <dbReference type="SAM" id="MobiDB-lite"/>
    </source>
</evidence>
<gene>
    <name evidence="7" type="ORF">B0T14DRAFT_149245</name>
</gene>
<dbReference type="Proteomes" id="UP001175000">
    <property type="component" value="Unassembled WGS sequence"/>
</dbReference>
<evidence type="ECO:0000259" key="6">
    <source>
        <dbReference type="Pfam" id="PF24883"/>
    </source>
</evidence>
<dbReference type="SMART" id="SM00248">
    <property type="entry name" value="ANK"/>
    <property type="match status" value="2"/>
</dbReference>
<reference evidence="7" key="1">
    <citation type="submission" date="2023-06" db="EMBL/GenBank/DDBJ databases">
        <title>Genome-scale phylogeny and comparative genomics of the fungal order Sordariales.</title>
        <authorList>
            <consortium name="Lawrence Berkeley National Laboratory"/>
            <person name="Hensen N."/>
            <person name="Bonometti L."/>
            <person name="Westerberg I."/>
            <person name="Brannstrom I.O."/>
            <person name="Guillou S."/>
            <person name="Cros-Aarteil S."/>
            <person name="Calhoun S."/>
            <person name="Haridas S."/>
            <person name="Kuo A."/>
            <person name="Mondo S."/>
            <person name="Pangilinan J."/>
            <person name="Riley R."/>
            <person name="Labutti K."/>
            <person name="Andreopoulos B."/>
            <person name="Lipzen A."/>
            <person name="Chen C."/>
            <person name="Yanf M."/>
            <person name="Daum C."/>
            <person name="Ng V."/>
            <person name="Clum A."/>
            <person name="Steindorff A."/>
            <person name="Ohm R."/>
            <person name="Martin F."/>
            <person name="Silar P."/>
            <person name="Natvig D."/>
            <person name="Lalanne C."/>
            <person name="Gautier V."/>
            <person name="Ament-Velasquez S.L."/>
            <person name="Kruys A."/>
            <person name="Hutchinson M.I."/>
            <person name="Powell A.J."/>
            <person name="Barry K."/>
            <person name="Miller A.N."/>
            <person name="Grigoriev I.V."/>
            <person name="Debuchy R."/>
            <person name="Gladieux P."/>
            <person name="Thoren M.H."/>
            <person name="Johannesson H."/>
        </authorList>
    </citation>
    <scope>NUCLEOTIDE SEQUENCE</scope>
    <source>
        <strain evidence="7">CBS 606.72</strain>
    </source>
</reference>
<dbReference type="InterPro" id="IPR027417">
    <property type="entry name" value="P-loop_NTPase"/>
</dbReference>
<dbReference type="EMBL" id="JAULSU010000003">
    <property type="protein sequence ID" value="KAK0622508.1"/>
    <property type="molecule type" value="Genomic_DNA"/>
</dbReference>
<dbReference type="InterPro" id="IPR054471">
    <property type="entry name" value="GPIID_WHD"/>
</dbReference>
<dbReference type="Pfam" id="PF17100">
    <property type="entry name" value="NACHT_N"/>
    <property type="match status" value="1"/>
</dbReference>
<dbReference type="Pfam" id="PF22939">
    <property type="entry name" value="WHD_GPIID"/>
    <property type="match status" value="1"/>
</dbReference>
<dbReference type="Pfam" id="PF12796">
    <property type="entry name" value="Ank_2"/>
    <property type="match status" value="1"/>
</dbReference>
<dbReference type="InterPro" id="IPR031359">
    <property type="entry name" value="NACHT_N"/>
</dbReference>
<feature type="repeat" description="ANK" evidence="2">
    <location>
        <begin position="975"/>
        <end position="1007"/>
    </location>
</feature>
<dbReference type="InterPro" id="IPR036770">
    <property type="entry name" value="Ankyrin_rpt-contain_sf"/>
</dbReference>
<dbReference type="InterPro" id="IPR002110">
    <property type="entry name" value="Ankyrin_rpt"/>
</dbReference>
<dbReference type="Gene3D" id="1.25.40.20">
    <property type="entry name" value="Ankyrin repeat-containing domain"/>
    <property type="match status" value="1"/>
</dbReference>
<dbReference type="InterPro" id="IPR056884">
    <property type="entry name" value="NPHP3-like_N"/>
</dbReference>
<evidence type="ECO:0000256" key="2">
    <source>
        <dbReference type="PROSITE-ProRule" id="PRU00023"/>
    </source>
</evidence>
<feature type="region of interest" description="Disordered" evidence="3">
    <location>
        <begin position="37"/>
        <end position="107"/>
    </location>
</feature>
<comment type="caution">
    <text evidence="7">The sequence shown here is derived from an EMBL/GenBank/DDBJ whole genome shotgun (WGS) entry which is preliminary data.</text>
</comment>
<keyword evidence="2" id="KW-0040">ANK repeat</keyword>
<evidence type="ECO:0000313" key="7">
    <source>
        <dbReference type="EMBL" id="KAK0622508.1"/>
    </source>
</evidence>
<evidence type="ECO:0000259" key="4">
    <source>
        <dbReference type="Pfam" id="PF17100"/>
    </source>
</evidence>
<protein>
    <submittedName>
        <fullName evidence="7">Uncharacterized protein</fullName>
    </submittedName>
</protein>
<proteinExistence type="predicted"/>
<dbReference type="PROSITE" id="PS50297">
    <property type="entry name" value="ANK_REP_REGION"/>
    <property type="match status" value="2"/>
</dbReference>
<dbReference type="PANTHER" id="PTHR10039:SF17">
    <property type="entry name" value="FUNGAL STAND N-TERMINAL GOODBYE DOMAIN-CONTAINING PROTEIN-RELATED"/>
    <property type="match status" value="1"/>
</dbReference>
<keyword evidence="8" id="KW-1185">Reference proteome</keyword>
<sequence length="1152" mass="127308">MGRVRHFAAHLLHVGRPPQPSAIAGLIGSTQALAQPVLHQSSSECHEPSEHHGAKASPRRASAPIQPAKAAETPQAAPGLTPEHAKPNAPSQSHGAHQHPHENEASRDPSIWARAFRHFMESRPKLAAYYAQHLHSLGDTTSRTLPEEETASSPSTTLQTIDLIVKKLHHHREQRQWKIPLAGKDIKIREQAEKFAKFLLWSDPIVKDALSAQPYAALAWSGVSFLLSLLTTGTSQHASMLQGFEVVNDTLVYWHICEETYLSPNQPQSQYSPEHTSLAKSLSRLYALLIEYQALAIAHLSRSQFARAIEKVAAASEWTDRVAQIEVENERCRRMIDPVKERQIQEKVDDTFKVMIESKEILNGIREALEESKWMAQRHYEDQLERALLQDLALAAGEYEGYKNLGNPRRVEGTCEWFFADPGFRQWREGEGGVLWVTAGPGCGKSVLTRALVDEGRLTTRVTTTTVTHFFFKRGDARRVGVANGLAALVHQLFAQAGGGRELMNEALKRHRSHGAALATNFNELWQILTHLSPEAGDVICVLDALDECEERGRETLLTHIREFYQARQGTDRRAQVKFVITSRPHDGIEVALGKLSKFGVLAHIDGDGMSREIGDEINLVIDDKLSTITAGLSEQERKRISDKLKSMKHRTYLWLHLTLDIIEKTPSQFCRARDLENFLAKLPSEVSEAYEQVLSRSADRHQTETLLNIVLAAQRPLTLDEANIALTLALDDPMPTTIDELSPWPRDRFKAVVQRLCGMFVTVSDGKLALIHQTARDFLLSPDRGAKVGGWKGCLSLDGAHGVMSRTCLQYLRLLASHTSDNSHVYLDPSEYQTLQQSHSLLSYAAAYWPTHYNAANTTSPADRSADSAEDDATILCDPANSHVWAPQHFSRGSFLRWWTWTDLALTSYIGLASVVKNLLSQTQPDDKTDALNLKCSDFGTPLQTAAAGGHEHVLRVLLDSGAEVDRNEGEAGGHGTALRIAAARGHLVLVKLLLQAGADANIGVRGSGKGTALEAAKAGGHQDVVEILSKVQTAASPLPEGAEEEDEVDASLLPTWFGHEDWEVEQPRIKMPRCDSAHMSAWVDGDDDGVVPRSGDAWPVIAPPATPLRRAMALHYMVDEEDDELGAILDLNLEKHMTGGTALSVPWLRT</sequence>
<name>A0AA40C316_9PEZI</name>
<organism evidence="7 8">
    <name type="scientific">Immersiella caudata</name>
    <dbReference type="NCBI Taxonomy" id="314043"/>
    <lineage>
        <taxon>Eukaryota</taxon>
        <taxon>Fungi</taxon>
        <taxon>Dikarya</taxon>
        <taxon>Ascomycota</taxon>
        <taxon>Pezizomycotina</taxon>
        <taxon>Sordariomycetes</taxon>
        <taxon>Sordariomycetidae</taxon>
        <taxon>Sordariales</taxon>
        <taxon>Lasiosphaeriaceae</taxon>
        <taxon>Immersiella</taxon>
    </lineage>
</organism>
<feature type="compositionally biased region" description="Basic and acidic residues" evidence="3">
    <location>
        <begin position="44"/>
        <end position="53"/>
    </location>
</feature>
<dbReference type="PANTHER" id="PTHR10039">
    <property type="entry name" value="AMELOGENIN"/>
    <property type="match status" value="1"/>
</dbReference>
<dbReference type="PROSITE" id="PS50088">
    <property type="entry name" value="ANK_REPEAT"/>
    <property type="match status" value="2"/>
</dbReference>
<feature type="repeat" description="ANK" evidence="2">
    <location>
        <begin position="939"/>
        <end position="971"/>
    </location>
</feature>
<feature type="domain" description="Nephrocystin 3-like N-terminal" evidence="6">
    <location>
        <begin position="413"/>
        <end position="584"/>
    </location>
</feature>
<feature type="domain" description="GPI inositol-deacylase winged helix" evidence="5">
    <location>
        <begin position="692"/>
        <end position="786"/>
    </location>
</feature>
<dbReference type="Gene3D" id="3.40.50.300">
    <property type="entry name" value="P-loop containing nucleotide triphosphate hydrolases"/>
    <property type="match status" value="1"/>
</dbReference>